<evidence type="ECO:0000256" key="1">
    <source>
        <dbReference type="SAM" id="Phobius"/>
    </source>
</evidence>
<dbReference type="KEGG" id="rbi:RB2501_05765"/>
<keyword evidence="1" id="KW-0472">Membrane</keyword>
<protein>
    <submittedName>
        <fullName evidence="2">Uncharacterized protein</fullName>
    </submittedName>
</protein>
<evidence type="ECO:0000313" key="3">
    <source>
        <dbReference type="Proteomes" id="UP000009049"/>
    </source>
</evidence>
<dbReference type="Proteomes" id="UP000009049">
    <property type="component" value="Chromosome"/>
</dbReference>
<feature type="transmembrane region" description="Helical" evidence="1">
    <location>
        <begin position="6"/>
        <end position="22"/>
    </location>
</feature>
<dbReference type="AlphaFoldDB" id="A4CHH3"/>
<accession>A4CHH3</accession>
<name>A4CHH3_ROBBH</name>
<sequence length="28" mass="3316">MENYYIILLGYLAAFLVIRSIVRPMLKD</sequence>
<organism evidence="2 3">
    <name type="scientific">Robiginitalea biformata (strain ATCC BAA-864 / DSM 15991 / KCTC 12146 / HTCC2501)</name>
    <dbReference type="NCBI Taxonomy" id="313596"/>
    <lineage>
        <taxon>Bacteria</taxon>
        <taxon>Pseudomonadati</taxon>
        <taxon>Bacteroidota</taxon>
        <taxon>Flavobacteriia</taxon>
        <taxon>Flavobacteriales</taxon>
        <taxon>Flavobacteriaceae</taxon>
        <taxon>Robiginitalea</taxon>
    </lineage>
</organism>
<keyword evidence="3" id="KW-1185">Reference proteome</keyword>
<keyword evidence="1" id="KW-1133">Transmembrane helix</keyword>
<proteinExistence type="predicted"/>
<keyword evidence="1" id="KW-0812">Transmembrane</keyword>
<dbReference type="EMBL" id="CP001712">
    <property type="protein sequence ID" value="EAR16381.1"/>
    <property type="molecule type" value="Genomic_DNA"/>
</dbReference>
<dbReference type="HOGENOM" id="CLU_3412854_0_0_10"/>
<evidence type="ECO:0000313" key="2">
    <source>
        <dbReference type="EMBL" id="EAR16381.1"/>
    </source>
</evidence>
<reference evidence="2 3" key="1">
    <citation type="journal article" date="2009" name="J. Bacteriol.">
        <title>Complete genome sequence of Robiginitalea biformata HTCC2501.</title>
        <authorList>
            <person name="Oh H.M."/>
            <person name="Giovannoni S.J."/>
            <person name="Lee K."/>
            <person name="Ferriera S."/>
            <person name="Johnson J."/>
            <person name="Cho J.C."/>
        </authorList>
    </citation>
    <scope>NUCLEOTIDE SEQUENCE [LARGE SCALE GENOMIC DNA]</scope>
    <source>
        <strain evidence="3">ATCC BAA-864 / HTCC2501 / KCTC 12146</strain>
    </source>
</reference>
<gene>
    <name evidence="2" type="ordered locus">RB2501_05765</name>
</gene>